<evidence type="ECO:0008006" key="2">
    <source>
        <dbReference type="Google" id="ProtNLM"/>
    </source>
</evidence>
<dbReference type="InterPro" id="IPR055091">
    <property type="entry name" value="WelO5-like"/>
</dbReference>
<dbReference type="Pfam" id="PF22814">
    <property type="entry name" value="WelO5"/>
    <property type="match status" value="1"/>
</dbReference>
<proteinExistence type="predicted"/>
<dbReference type="AlphaFoldDB" id="A0A6J4IDI4"/>
<gene>
    <name evidence="1" type="ORF">AVDCRST_MAG41-2006</name>
</gene>
<name>A0A6J4IDI4_9ACTN</name>
<accession>A0A6J4IDI4</accession>
<organism evidence="1">
    <name type="scientific">uncultured Mycobacteriales bacterium</name>
    <dbReference type="NCBI Taxonomy" id="581187"/>
    <lineage>
        <taxon>Bacteria</taxon>
        <taxon>Bacillati</taxon>
        <taxon>Actinomycetota</taxon>
        <taxon>Actinomycetes</taxon>
        <taxon>Mycobacteriales</taxon>
        <taxon>environmental samples</taxon>
    </lineage>
</organism>
<sequence length="267" mass="28903">MTTTSQWGADIRRVGVDPVGREALRALIDGDIGVLVLRGLLPAAAFERHRERAATLYEHAATTYYANGKLTTIGPYLAKHLDDPDRYFAEAERMNALCAQVGFTVADEVRAAFERVLGLRVDLAEEPGGRRYAGACVRIHPDGVANPMHNDLIARDAAGTGLTVAGLAYQLSCVICLQECQGGGESKIYAKTWEPADERFKIPGGLGYDHGVVAGVPALEFAPQAHDVYVLNPRHYHEILEVSGDDRLTVGFFFGGDDALEHAVAWG</sequence>
<evidence type="ECO:0000313" key="1">
    <source>
        <dbReference type="EMBL" id="CAA9249514.1"/>
    </source>
</evidence>
<dbReference type="EMBL" id="CADCTP010000173">
    <property type="protein sequence ID" value="CAA9249514.1"/>
    <property type="molecule type" value="Genomic_DNA"/>
</dbReference>
<protein>
    <recommendedName>
        <fullName evidence="2">Prolyl 4-hydroxylase alpha subunit Fe(2+) 2OG dioxygenase domain-containing protein</fullName>
    </recommendedName>
</protein>
<reference evidence="1" key="1">
    <citation type="submission" date="2020-02" db="EMBL/GenBank/DDBJ databases">
        <authorList>
            <person name="Meier V. D."/>
        </authorList>
    </citation>
    <scope>NUCLEOTIDE SEQUENCE</scope>
    <source>
        <strain evidence="1">AVDCRST_MAG41</strain>
    </source>
</reference>